<name>A0ABR5K0K6_9BACI</name>
<dbReference type="InterPro" id="IPR007527">
    <property type="entry name" value="Znf_SWIM"/>
</dbReference>
<dbReference type="Proteomes" id="UP000050668">
    <property type="component" value="Unassembled WGS sequence"/>
</dbReference>
<dbReference type="PROSITE" id="PS50966">
    <property type="entry name" value="ZF_SWIM"/>
    <property type="match status" value="1"/>
</dbReference>
<organism evidence="3 4">
    <name type="scientific">Lysinibacillus contaminans</name>
    <dbReference type="NCBI Taxonomy" id="1293441"/>
    <lineage>
        <taxon>Bacteria</taxon>
        <taxon>Bacillati</taxon>
        <taxon>Bacillota</taxon>
        <taxon>Bacilli</taxon>
        <taxon>Bacillales</taxon>
        <taxon>Bacillaceae</taxon>
        <taxon>Lysinibacillus</taxon>
    </lineage>
</organism>
<accession>A0ABR5K0K6</accession>
<evidence type="ECO:0000259" key="2">
    <source>
        <dbReference type="PROSITE" id="PS50966"/>
    </source>
</evidence>
<comment type="caution">
    <text evidence="3">The sequence shown here is derived from an EMBL/GenBank/DDBJ whole genome shotgun (WGS) entry which is preliminary data.</text>
</comment>
<dbReference type="Pfam" id="PF04434">
    <property type="entry name" value="SWIM"/>
    <property type="match status" value="1"/>
</dbReference>
<keyword evidence="4" id="KW-1185">Reference proteome</keyword>
<feature type="domain" description="SWIM-type" evidence="2">
    <location>
        <begin position="50"/>
        <end position="85"/>
    </location>
</feature>
<proteinExistence type="predicted"/>
<evidence type="ECO:0000313" key="4">
    <source>
        <dbReference type="Proteomes" id="UP000050668"/>
    </source>
</evidence>
<dbReference type="EMBL" id="LGRV01000003">
    <property type="protein sequence ID" value="KOS68303.1"/>
    <property type="molecule type" value="Genomic_DNA"/>
</dbReference>
<keyword evidence="1" id="KW-0863">Zinc-finger</keyword>
<gene>
    <name evidence="3" type="ORF">AEA09_06850</name>
</gene>
<keyword evidence="1" id="KW-0862">Zinc</keyword>
<protein>
    <recommendedName>
        <fullName evidence="2">SWIM-type domain-containing protein</fullName>
    </recommendedName>
</protein>
<evidence type="ECO:0000256" key="1">
    <source>
        <dbReference type="PROSITE-ProRule" id="PRU00325"/>
    </source>
</evidence>
<keyword evidence="1" id="KW-0479">Metal-binding</keyword>
<evidence type="ECO:0000313" key="3">
    <source>
        <dbReference type="EMBL" id="KOS68303.1"/>
    </source>
</evidence>
<sequence>MNLQNFDKYISSTIVKRGKSYFKNGHVIALIHRTSTEWQAEVTGSDSYDVEVQLADTDEIVSSSCDCPYDGPYCKHEVAVFYALQQEPKKEMSSLPLEIVLNEQSKEDLLAFLLELAQKNTKLQQQLMQRFLTTPKKIDPYTQAQETITYSLQKVHRKGYLAWNEVPDALHCIEQALDTAHGCITEKQYGTAYKIAILCYEKTTELLEISEYHDMLDEILAESLACLEIALVDGLNIWSLDEQGHYFEHLVEMSKLPIFEDETDAKLTLLEQALPFCQDPIFAQRLQDYLATLTLSDHYQNKIENLQLQALMQWAEEEDMLTHLQAHPDNPDMRETVILHYIEQQNHEQVLSLCAEGVEIDFNDRYLRQKWEEYAYQAHKALGNKQAMRAIAFPLAVEGSMEFYEALKTLYSNDEWPEILQDLLLSFDEMPSYPFWYAIKMIEEQQWAVLLRYCKKHPEFLENYARYLIQDYREDVKALFMQKLTKEASTASNRGHYQALRKTLQNFKNLGFTEEVASIITQLKKQYPKRPALHDELANIH</sequence>
<dbReference type="RefSeq" id="WP_053583124.1">
    <property type="nucleotide sequence ID" value="NZ_LGRV01000003.1"/>
</dbReference>
<reference evidence="4" key="1">
    <citation type="submission" date="2015-07" db="EMBL/GenBank/DDBJ databases">
        <title>Fjat-14205 dsm 2895.</title>
        <authorList>
            <person name="Liu B."/>
            <person name="Wang J."/>
            <person name="Zhu Y."/>
            <person name="Liu G."/>
            <person name="Chen Q."/>
            <person name="Chen Z."/>
            <person name="Lan J."/>
            <person name="Che J."/>
            <person name="Ge C."/>
            <person name="Shi H."/>
            <person name="Pan Z."/>
            <person name="Liu X."/>
        </authorList>
    </citation>
    <scope>NUCLEOTIDE SEQUENCE [LARGE SCALE GENOMIC DNA]</scope>
    <source>
        <strain evidence="4">DSM 25560</strain>
    </source>
</reference>